<evidence type="ECO:0000256" key="3">
    <source>
        <dbReference type="ARBA" id="ARBA00010511"/>
    </source>
</evidence>
<comment type="function">
    <text evidence="1">Component of the RIX1 complex required for processing of ITS2 sequences from 35S pre-rRNA and the nucleoplasmic transit of the pre-60S ribosomal subunits. Regulates pre-60S association of the critical remodeling factor MDN1.</text>
</comment>
<comment type="similarity">
    <text evidence="3">Belongs to the RIX1/PELP1 family.</text>
</comment>
<keyword evidence="5" id="KW-0539">Nucleus</keyword>
<dbReference type="EMBL" id="CDQK01000001">
    <property type="protein sequence ID" value="CEP20820.1"/>
    <property type="molecule type" value="Genomic_DNA"/>
</dbReference>
<evidence type="ECO:0000256" key="6">
    <source>
        <dbReference type="SAM" id="MobiDB-lite"/>
    </source>
</evidence>
<organism evidence="8 9">
    <name type="scientific">Cyberlindnera jadinii (strain ATCC 18201 / CBS 1600 / BCRC 20928 / JCM 3617 / NBRC 0987 / NRRL Y-1542)</name>
    <name type="common">Torula yeast</name>
    <name type="synonym">Candida utilis</name>
    <dbReference type="NCBI Taxonomy" id="983966"/>
    <lineage>
        <taxon>Eukaryota</taxon>
        <taxon>Fungi</taxon>
        <taxon>Dikarya</taxon>
        <taxon>Ascomycota</taxon>
        <taxon>Saccharomycotina</taxon>
        <taxon>Saccharomycetes</taxon>
        <taxon>Phaffomycetales</taxon>
        <taxon>Phaffomycetaceae</taxon>
        <taxon>Cyberlindnera</taxon>
    </lineage>
</organism>
<dbReference type="InterPro" id="IPR012583">
    <property type="entry name" value="RIX1_N"/>
</dbReference>
<gene>
    <name evidence="8" type="primary">RIX1</name>
    <name evidence="8" type="ORF">BN1211_0775</name>
</gene>
<reference evidence="9" key="1">
    <citation type="journal article" date="2015" name="J. Biotechnol.">
        <title>The structure of the Cyberlindnera jadinii genome and its relation to Candida utilis analyzed by the occurrence of single nucleotide polymorphisms.</title>
        <authorList>
            <person name="Rupp O."/>
            <person name="Brinkrolf K."/>
            <person name="Buerth C."/>
            <person name="Kunigo M."/>
            <person name="Schneider J."/>
            <person name="Jaenicke S."/>
            <person name="Goesmann A."/>
            <person name="Puehler A."/>
            <person name="Jaeger K.-E."/>
            <person name="Ernst J.F."/>
        </authorList>
    </citation>
    <scope>NUCLEOTIDE SEQUENCE [LARGE SCALE GENOMIC DNA]</scope>
    <source>
        <strain evidence="9">ATCC 18201 / CBS 1600 / BCRC 20928 / JCM 3617 / NBRC 0987 / NRRL Y-1542</strain>
    </source>
</reference>
<accession>A0A0H5BZ87</accession>
<evidence type="ECO:0000256" key="5">
    <source>
        <dbReference type="ARBA" id="ARBA00023242"/>
    </source>
</evidence>
<evidence type="ECO:0000313" key="8">
    <source>
        <dbReference type="EMBL" id="CEP20820.1"/>
    </source>
</evidence>
<dbReference type="Proteomes" id="UP000038830">
    <property type="component" value="Unassembled WGS sequence"/>
</dbReference>
<feature type="domain" description="Pre-rRNA-processing protein RIX1 N-terminal" evidence="7">
    <location>
        <begin position="8"/>
        <end position="187"/>
    </location>
</feature>
<evidence type="ECO:0000259" key="7">
    <source>
        <dbReference type="Pfam" id="PF08167"/>
    </source>
</evidence>
<sequence length="736" mass="82976">MVTPAIPISLILEILEDPKPAHVKHVLKSLYLCPETVTSASKADLNHFVSRTANLLNSREDYKRWFGCHIVQIVSLNPVVITTSGVGFITALLKLVHHQTSVTTVVFQNAVLALNSIIISIRGKPVLTREILTPNLPNIISALLENLERDVVTVLPILKQLLVKNTTTFKPFVKKLETKLVKLLVENFHTLDSSLQKEVCQTYAYLNLIKPTQHQTQPGSAQPLPDDQWRLKILQLMDETRNVIMVYDNIIELSSERESMDLIKQLPSFEKNDHHIFPFLHIDLSQPITLVSISERIDVLLKLLTALITVPTPFPVRIPLGQLVQLGNLLMGISPNYISIKPELKKDHDLKQMILNDIIKTQIHGCNLVLNISKTYKKLVLPHFPSILSSLEVIVPIKNEKGKKGINIDTQCALNMESELLQVIQTVTELLHLVDSLTEFELVNKLVDVSILLLSKRTPLESLLQKQPVPTSIENNSQSQKNKKKKKSKDTTPLADILSHAELFELDPPKRTVQVIVSFFGVLIKKVSKLDANYKIKVIKYIIASAVKQQSINGTINALTVELLESLVLFPGVGEVYSVLPIVKRLLPNNEKLSLLTNPRFPILDVKYKPRAQETVEDDEDEEMDEIEVPVEETIVKDTFVEDLKIAKEVPKETPAVSVFKTEEQIQTMEFPSEDAQPTDEAKTRPLEEEDDTPSKRIKIQQSAQIAETEKHIEDESENDGSDFEIPLIDIDSDEE</sequence>
<feature type="region of interest" description="Disordered" evidence="6">
    <location>
        <begin position="468"/>
        <end position="492"/>
    </location>
</feature>
<dbReference type="AlphaFoldDB" id="A0A0H5BZ87"/>
<comment type="subcellular location">
    <subcellularLocation>
        <location evidence="2">Nucleus</location>
    </subcellularLocation>
</comment>
<feature type="region of interest" description="Disordered" evidence="6">
    <location>
        <begin position="661"/>
        <end position="736"/>
    </location>
</feature>
<evidence type="ECO:0000313" key="9">
    <source>
        <dbReference type="Proteomes" id="UP000038830"/>
    </source>
</evidence>
<proteinExistence type="inferred from homology"/>
<evidence type="ECO:0000256" key="1">
    <source>
        <dbReference type="ARBA" id="ARBA00003770"/>
    </source>
</evidence>
<dbReference type="GO" id="GO:0005634">
    <property type="term" value="C:nucleus"/>
    <property type="evidence" value="ECO:0007669"/>
    <property type="project" value="UniProtKB-SubCell"/>
</dbReference>
<dbReference type="PANTHER" id="PTHR34105">
    <property type="entry name" value="PROLINE-, GLUTAMIC ACID- AND LEUCINE-RICH PROTEIN 1"/>
    <property type="match status" value="1"/>
</dbReference>
<name>A0A0H5BZ87_CYBJN</name>
<dbReference type="Pfam" id="PF08167">
    <property type="entry name" value="RIX1"/>
    <property type="match status" value="1"/>
</dbReference>
<evidence type="ECO:0000256" key="2">
    <source>
        <dbReference type="ARBA" id="ARBA00004123"/>
    </source>
</evidence>
<dbReference type="PANTHER" id="PTHR34105:SF1">
    <property type="entry name" value="PROLINE-, GLUTAMIC ACID- AND LEUCINE-RICH PROTEIN 1"/>
    <property type="match status" value="1"/>
</dbReference>
<dbReference type="GO" id="GO:0006364">
    <property type="term" value="P:rRNA processing"/>
    <property type="evidence" value="ECO:0007669"/>
    <property type="project" value="TreeGrafter"/>
</dbReference>
<protein>
    <recommendedName>
        <fullName evidence="4">Pre-rRNA-processing protein RIX1</fullName>
    </recommendedName>
</protein>
<evidence type="ECO:0000256" key="4">
    <source>
        <dbReference type="ARBA" id="ARBA00021502"/>
    </source>
</evidence>